<reference evidence="2 3" key="1">
    <citation type="submission" date="2019-07" db="EMBL/GenBank/DDBJ databases">
        <title>Genomic Encyclopedia of Archaeal and Bacterial Type Strains, Phase II (KMG-II): from individual species to whole genera.</title>
        <authorList>
            <person name="Goeker M."/>
        </authorList>
    </citation>
    <scope>NUCLEOTIDE SEQUENCE [LARGE SCALE GENOMIC DNA]</scope>
    <source>
        <strain evidence="2 3">ATCC BAA-2084</strain>
    </source>
</reference>
<evidence type="ECO:0000256" key="1">
    <source>
        <dbReference type="SAM" id="Phobius"/>
    </source>
</evidence>
<keyword evidence="1" id="KW-0812">Transmembrane</keyword>
<keyword evidence="3" id="KW-1185">Reference proteome</keyword>
<feature type="transmembrane region" description="Helical" evidence="1">
    <location>
        <begin position="6"/>
        <end position="24"/>
    </location>
</feature>
<evidence type="ECO:0000313" key="2">
    <source>
        <dbReference type="EMBL" id="TWJ09372.1"/>
    </source>
</evidence>
<evidence type="ECO:0008006" key="4">
    <source>
        <dbReference type="Google" id="ProtNLM"/>
    </source>
</evidence>
<dbReference type="RefSeq" id="WP_067601474.1">
    <property type="nucleotide sequence ID" value="NZ_CP015963.1"/>
</dbReference>
<keyword evidence="1" id="KW-1133">Transmembrane helix</keyword>
<comment type="caution">
    <text evidence="2">The sequence shown here is derived from an EMBL/GenBank/DDBJ whole genome shotgun (WGS) entry which is preliminary data.</text>
</comment>
<sequence length="118" mass="13056">MGGWLPLAITAGTVILLILSGAWANRRFADFEQLPGHYDFAGRGSRMTPRRTMVWLLPMMFSVMIGVYGAMAVFVPGAAGGLNELPWWLVFSAGCLLGAQALVLWLTDRWAKRQRDQS</sequence>
<dbReference type="STRING" id="476157.GCA_001663155_02347"/>
<protein>
    <recommendedName>
        <fullName evidence="4">DUF1648 domain-containing protein</fullName>
    </recommendedName>
</protein>
<dbReference type="EMBL" id="VLLK01000001">
    <property type="protein sequence ID" value="TWJ09372.1"/>
    <property type="molecule type" value="Genomic_DNA"/>
</dbReference>
<feature type="transmembrane region" description="Helical" evidence="1">
    <location>
        <begin position="53"/>
        <end position="75"/>
    </location>
</feature>
<proteinExistence type="predicted"/>
<dbReference type="OrthoDB" id="7428888at2"/>
<feature type="transmembrane region" description="Helical" evidence="1">
    <location>
        <begin position="87"/>
        <end position="107"/>
    </location>
</feature>
<accession>A0A562UUQ4</accession>
<evidence type="ECO:0000313" key="3">
    <source>
        <dbReference type="Proteomes" id="UP000320547"/>
    </source>
</evidence>
<gene>
    <name evidence="2" type="ORF">JN10_1004</name>
</gene>
<organism evidence="2 3">
    <name type="scientific">Altererythrobacter ishigakiensis</name>
    <dbReference type="NCBI Taxonomy" id="476157"/>
    <lineage>
        <taxon>Bacteria</taxon>
        <taxon>Pseudomonadati</taxon>
        <taxon>Pseudomonadota</taxon>
        <taxon>Alphaproteobacteria</taxon>
        <taxon>Sphingomonadales</taxon>
        <taxon>Erythrobacteraceae</taxon>
        <taxon>Altererythrobacter</taxon>
    </lineage>
</organism>
<keyword evidence="1" id="KW-0472">Membrane</keyword>
<dbReference type="AlphaFoldDB" id="A0A562UUQ4"/>
<name>A0A562UUQ4_9SPHN</name>
<dbReference type="Proteomes" id="UP000320547">
    <property type="component" value="Unassembled WGS sequence"/>
</dbReference>